<keyword evidence="1" id="KW-0732">Signal</keyword>
<accession>A0A0W0F662</accession>
<evidence type="ECO:0000313" key="2">
    <source>
        <dbReference type="EMBL" id="KTB31819.1"/>
    </source>
</evidence>
<gene>
    <name evidence="2" type="ORF">WG66_15621</name>
</gene>
<feature type="chain" id="PRO_5006901408" evidence="1">
    <location>
        <begin position="19"/>
        <end position="103"/>
    </location>
</feature>
<organism evidence="2 3">
    <name type="scientific">Moniliophthora roreri</name>
    <name type="common">Frosty pod rot fungus</name>
    <name type="synonym">Monilia roreri</name>
    <dbReference type="NCBI Taxonomy" id="221103"/>
    <lineage>
        <taxon>Eukaryota</taxon>
        <taxon>Fungi</taxon>
        <taxon>Dikarya</taxon>
        <taxon>Basidiomycota</taxon>
        <taxon>Agaricomycotina</taxon>
        <taxon>Agaricomycetes</taxon>
        <taxon>Agaricomycetidae</taxon>
        <taxon>Agaricales</taxon>
        <taxon>Marasmiineae</taxon>
        <taxon>Marasmiaceae</taxon>
        <taxon>Moniliophthora</taxon>
    </lineage>
</organism>
<dbReference type="Proteomes" id="UP000054988">
    <property type="component" value="Unassembled WGS sequence"/>
</dbReference>
<evidence type="ECO:0000313" key="3">
    <source>
        <dbReference type="Proteomes" id="UP000054988"/>
    </source>
</evidence>
<dbReference type="AlphaFoldDB" id="A0A0W0F662"/>
<feature type="signal peptide" evidence="1">
    <location>
        <begin position="1"/>
        <end position="18"/>
    </location>
</feature>
<sequence length="103" mass="10768">MQFFAFLAALILTTTAVAAPTGLGSFPSLGLGTNVSMDPLPQLATPVSLSLPVEPFAMMSKSCLLLDYSLHPLTGCAYQKAGWSSSWVPRDAAVPLQAKRAVG</sequence>
<comment type="caution">
    <text evidence="2">The sequence shown here is derived from an EMBL/GenBank/DDBJ whole genome shotgun (WGS) entry which is preliminary data.</text>
</comment>
<evidence type="ECO:0000256" key="1">
    <source>
        <dbReference type="SAM" id="SignalP"/>
    </source>
</evidence>
<dbReference type="EMBL" id="LATX01002288">
    <property type="protein sequence ID" value="KTB31819.1"/>
    <property type="molecule type" value="Genomic_DNA"/>
</dbReference>
<protein>
    <submittedName>
        <fullName evidence="2">Uncharacterized protein</fullName>
    </submittedName>
</protein>
<proteinExistence type="predicted"/>
<name>A0A0W0F662_MONRR</name>
<reference evidence="2 3" key="1">
    <citation type="submission" date="2015-12" db="EMBL/GenBank/DDBJ databases">
        <title>Draft genome sequence of Moniliophthora roreri, the causal agent of frosty pod rot of cacao.</title>
        <authorList>
            <person name="Aime M.C."/>
            <person name="Diaz-Valderrama J.R."/>
            <person name="Kijpornyongpan T."/>
            <person name="Phillips-Mora W."/>
        </authorList>
    </citation>
    <scope>NUCLEOTIDE SEQUENCE [LARGE SCALE GENOMIC DNA]</scope>
    <source>
        <strain evidence="2 3">MCA 2952</strain>
    </source>
</reference>